<accession>A0A1I1VTC9</accession>
<dbReference type="STRING" id="385682.SAMN05444380_10354"/>
<dbReference type="AlphaFoldDB" id="A0A1I1VTC9"/>
<organism evidence="2 3">
    <name type="scientific">Thermophagus xiamenensis</name>
    <dbReference type="NCBI Taxonomy" id="385682"/>
    <lineage>
        <taxon>Bacteria</taxon>
        <taxon>Pseudomonadati</taxon>
        <taxon>Bacteroidota</taxon>
        <taxon>Bacteroidia</taxon>
        <taxon>Marinilabiliales</taxon>
        <taxon>Marinilabiliaceae</taxon>
        <taxon>Thermophagus</taxon>
    </lineage>
</organism>
<evidence type="ECO:0000259" key="1">
    <source>
        <dbReference type="PROSITE" id="PS51154"/>
    </source>
</evidence>
<dbReference type="CDD" id="cd02908">
    <property type="entry name" value="Macro_OAADPr_deacetylase"/>
    <property type="match status" value="1"/>
</dbReference>
<proteinExistence type="predicted"/>
<dbReference type="InterPro" id="IPR043472">
    <property type="entry name" value="Macro_dom-like"/>
</dbReference>
<dbReference type="eggNOG" id="COG2110">
    <property type="taxonomic scope" value="Bacteria"/>
</dbReference>
<dbReference type="PANTHER" id="PTHR11106:SF27">
    <property type="entry name" value="MACRO DOMAIN-CONTAINING PROTEIN"/>
    <property type="match status" value="1"/>
</dbReference>
<reference evidence="2 3" key="1">
    <citation type="submission" date="2016-10" db="EMBL/GenBank/DDBJ databases">
        <authorList>
            <person name="de Groot N.N."/>
        </authorList>
    </citation>
    <scope>NUCLEOTIDE SEQUENCE [LARGE SCALE GENOMIC DNA]</scope>
    <source>
        <strain evidence="2 3">DSM 19012</strain>
    </source>
</reference>
<dbReference type="Pfam" id="PF01661">
    <property type="entry name" value="Macro"/>
    <property type="match status" value="1"/>
</dbReference>
<dbReference type="EMBL" id="FONA01000003">
    <property type="protein sequence ID" value="SFD86105.1"/>
    <property type="molecule type" value="Genomic_DNA"/>
</dbReference>
<dbReference type="InParanoid" id="A0A1I1VTC9"/>
<dbReference type="SMART" id="SM00506">
    <property type="entry name" value="A1pp"/>
    <property type="match status" value="1"/>
</dbReference>
<gene>
    <name evidence="2" type="ORF">SAMN05444380_10354</name>
</gene>
<dbReference type="FunCoup" id="A0A1I1VTC9">
    <property type="interactions" value="230"/>
</dbReference>
<evidence type="ECO:0000313" key="3">
    <source>
        <dbReference type="Proteomes" id="UP000181976"/>
    </source>
</evidence>
<dbReference type="PANTHER" id="PTHR11106">
    <property type="entry name" value="GANGLIOSIDE INDUCED DIFFERENTIATION ASSOCIATED PROTEIN 2-RELATED"/>
    <property type="match status" value="1"/>
</dbReference>
<feature type="domain" description="Macro" evidence="1">
    <location>
        <begin position="1"/>
        <end position="176"/>
    </location>
</feature>
<dbReference type="InterPro" id="IPR002589">
    <property type="entry name" value="Macro_dom"/>
</dbReference>
<keyword evidence="3" id="KW-1185">Reference proteome</keyword>
<dbReference type="Gene3D" id="3.40.220.10">
    <property type="entry name" value="Leucine Aminopeptidase, subunit E, domain 1"/>
    <property type="match status" value="1"/>
</dbReference>
<dbReference type="RefSeq" id="WP_010526801.1">
    <property type="nucleotide sequence ID" value="NZ_AFSL01000019.1"/>
</dbReference>
<evidence type="ECO:0000313" key="2">
    <source>
        <dbReference type="EMBL" id="SFD86105.1"/>
    </source>
</evidence>
<dbReference type="SUPFAM" id="SSF52949">
    <property type="entry name" value="Macro domain-like"/>
    <property type="match status" value="1"/>
</dbReference>
<dbReference type="PROSITE" id="PS51154">
    <property type="entry name" value="MACRO"/>
    <property type="match status" value="1"/>
</dbReference>
<sequence>METTISDITIELVQGNIASQPDMMAIVNAANAQLRMGGGVAGAIHRAAGPGLEEECRPLAPIKPGEAVITGGHNLPNPYVIHCLGPVYGHDKPEAQLLANCYRNALRLAEKNNIHSIAFPAISTGIFGYPLRDATRVVVDTLKEAAPTLNKVKIIRFVLYSPTDFEVYKELLFYSSSTRD</sequence>
<dbReference type="OrthoDB" id="6194521at2"/>
<name>A0A1I1VTC9_9BACT</name>
<protein>
    <submittedName>
        <fullName evidence="2">O-acetyl-ADP-ribose deacetylase (Regulator of RNase III), contains Macro domain</fullName>
    </submittedName>
</protein>
<dbReference type="Proteomes" id="UP000181976">
    <property type="component" value="Unassembled WGS sequence"/>
</dbReference>